<dbReference type="EMBL" id="CP031023">
    <property type="protein sequence ID" value="AZA15744.1"/>
    <property type="molecule type" value="Genomic_DNA"/>
</dbReference>
<evidence type="ECO:0000256" key="2">
    <source>
        <dbReference type="ARBA" id="ARBA00004861"/>
    </source>
</evidence>
<evidence type="ECO:0000256" key="7">
    <source>
        <dbReference type="ARBA" id="ARBA00049157"/>
    </source>
</evidence>
<keyword evidence="4 9" id="KW-0210">Decarboxylase</keyword>
<dbReference type="AlphaFoldDB" id="A0A061CIN8"/>
<dbReference type="InterPro" id="IPR047596">
    <property type="entry name" value="OMPdecase_bac"/>
</dbReference>
<evidence type="ECO:0000256" key="11">
    <source>
        <dbReference type="PIRSR" id="PIRSR614732-2"/>
    </source>
</evidence>
<dbReference type="PANTHER" id="PTHR32119:SF2">
    <property type="entry name" value="OROTIDINE 5'-PHOSPHATE DECARBOXYLASE"/>
    <property type="match status" value="1"/>
</dbReference>
<protein>
    <recommendedName>
        <fullName evidence="9">Orotidine 5'-phosphate decarboxylase</fullName>
        <ecNumber evidence="9">4.1.1.23</ecNumber>
    </recommendedName>
    <alternativeName>
        <fullName evidence="9">OMP decarboxylase</fullName>
        <shortName evidence="9">OMPDCase</shortName>
        <shortName evidence="9">OMPdecase</shortName>
    </alternativeName>
</protein>
<dbReference type="PROSITE" id="PS00156">
    <property type="entry name" value="OMPDECASE"/>
    <property type="match status" value="1"/>
</dbReference>
<dbReference type="Proteomes" id="UP001200334">
    <property type="component" value="Unassembled WGS sequence"/>
</dbReference>
<gene>
    <name evidence="9 15" type="primary">pyrF</name>
    <name evidence="14" type="ORF">DQL93_03615</name>
    <name evidence="15" type="ORF">LOB85_06030</name>
</gene>
<dbReference type="NCBIfam" id="NF001273">
    <property type="entry name" value="PRK00230.1"/>
    <property type="match status" value="1"/>
</dbReference>
<evidence type="ECO:0000259" key="13">
    <source>
        <dbReference type="SMART" id="SM00934"/>
    </source>
</evidence>
<feature type="binding site" evidence="9 11">
    <location>
        <position position="214"/>
    </location>
    <ligand>
        <name>substrate</name>
    </ligand>
</feature>
<comment type="similarity">
    <text evidence="8 9">Belongs to the OMP decarboxylase family. Type 1 subfamily.</text>
</comment>
<dbReference type="SMART" id="SM00934">
    <property type="entry name" value="OMPdecase"/>
    <property type="match status" value="1"/>
</dbReference>
<feature type="binding site" evidence="9 11">
    <location>
        <position position="10"/>
    </location>
    <ligand>
        <name>substrate</name>
    </ligand>
</feature>
<dbReference type="InterPro" id="IPR018089">
    <property type="entry name" value="OMPdecase_AS"/>
</dbReference>
<evidence type="ECO:0000256" key="3">
    <source>
        <dbReference type="ARBA" id="ARBA00011738"/>
    </source>
</evidence>
<comment type="function">
    <text evidence="1 9">Catalyzes the decarboxylation of orotidine 5'-monophosphate (OMP) to uridine 5'-monophosphate (UMP).</text>
</comment>
<dbReference type="CDD" id="cd04725">
    <property type="entry name" value="OMP_decarboxylase_like"/>
    <property type="match status" value="1"/>
</dbReference>
<feature type="binding site" evidence="9 11">
    <location>
        <position position="215"/>
    </location>
    <ligand>
        <name>substrate</name>
    </ligand>
</feature>
<evidence type="ECO:0000256" key="6">
    <source>
        <dbReference type="ARBA" id="ARBA00023239"/>
    </source>
</evidence>
<dbReference type="FunFam" id="3.20.20.70:FF:000015">
    <property type="entry name" value="Orotidine 5'-phosphate decarboxylase"/>
    <property type="match status" value="1"/>
</dbReference>
<dbReference type="GO" id="GO:0006207">
    <property type="term" value="P:'de novo' pyrimidine nucleobase biosynthetic process"/>
    <property type="evidence" value="ECO:0007669"/>
    <property type="project" value="InterPro"/>
</dbReference>
<name>A0A061CIN8_LACDL</name>
<dbReference type="InterPro" id="IPR001754">
    <property type="entry name" value="OMPdeCOase_dom"/>
</dbReference>
<feature type="domain" description="Orotidine 5'-phosphate decarboxylase" evidence="13">
    <location>
        <begin position="4"/>
        <end position="230"/>
    </location>
</feature>
<feature type="active site" description="For OMPdecase activity" evidence="10">
    <location>
        <position position="60"/>
    </location>
</feature>
<evidence type="ECO:0000313" key="15">
    <source>
        <dbReference type="EMBL" id="MCD5563670.1"/>
    </source>
</evidence>
<comment type="catalytic activity">
    <reaction evidence="7 9 12">
        <text>orotidine 5'-phosphate + H(+) = UMP + CO2</text>
        <dbReference type="Rhea" id="RHEA:11596"/>
        <dbReference type="ChEBI" id="CHEBI:15378"/>
        <dbReference type="ChEBI" id="CHEBI:16526"/>
        <dbReference type="ChEBI" id="CHEBI:57538"/>
        <dbReference type="ChEBI" id="CHEBI:57865"/>
        <dbReference type="EC" id="4.1.1.23"/>
    </reaction>
</comment>
<evidence type="ECO:0000313" key="14">
    <source>
        <dbReference type="EMBL" id="AZA15744.1"/>
    </source>
</evidence>
<dbReference type="InterPro" id="IPR014732">
    <property type="entry name" value="OMPdecase"/>
</dbReference>
<evidence type="ECO:0000313" key="16">
    <source>
        <dbReference type="Proteomes" id="UP001200334"/>
    </source>
</evidence>
<comment type="subunit">
    <text evidence="3 9">Homodimer.</text>
</comment>
<dbReference type="PANTHER" id="PTHR32119">
    <property type="entry name" value="OROTIDINE 5'-PHOSPHATE DECARBOXYLASE"/>
    <property type="match status" value="1"/>
</dbReference>
<feature type="active site" description="For OMPdecase activity" evidence="10">
    <location>
        <position position="62"/>
    </location>
</feature>
<dbReference type="EMBL" id="JAJNUY010000023">
    <property type="protein sequence ID" value="MCD5563670.1"/>
    <property type="molecule type" value="Genomic_DNA"/>
</dbReference>
<dbReference type="GO" id="GO:0004590">
    <property type="term" value="F:orotidine-5'-phosphate decarboxylase activity"/>
    <property type="evidence" value="ECO:0007669"/>
    <property type="project" value="UniProtKB-UniRule"/>
</dbReference>
<proteinExistence type="inferred from homology"/>
<feature type="active site" description="Proton donor" evidence="9">
    <location>
        <position position="62"/>
    </location>
</feature>
<dbReference type="InterPro" id="IPR013785">
    <property type="entry name" value="Aldolase_TIM"/>
</dbReference>
<dbReference type="NCBIfam" id="TIGR01740">
    <property type="entry name" value="pyrF"/>
    <property type="match status" value="1"/>
</dbReference>
<dbReference type="SUPFAM" id="SSF51366">
    <property type="entry name" value="Ribulose-phoshate binding barrel"/>
    <property type="match status" value="1"/>
</dbReference>
<reference evidence="15 16" key="2">
    <citation type="submission" date="2021-12" db="EMBL/GenBank/DDBJ databases">
        <title>Antimicrobial susceptibility of Lactobacillus delbrueckii subsp. lactis obtained from milk products and other habitats.</title>
        <authorList>
            <person name="Shani N."/>
        </authorList>
    </citation>
    <scope>NUCLEOTIDE SEQUENCE [LARGE SCALE GENOMIC DNA]</scope>
    <source>
        <strain evidence="15 16">FAM 21755</strain>
    </source>
</reference>
<keyword evidence="5 9" id="KW-0665">Pyrimidine biosynthesis</keyword>
<dbReference type="RefSeq" id="WP_013439932.1">
    <property type="nucleotide sequence ID" value="NZ_BJLK01000023.1"/>
</dbReference>
<sequence length="240" mass="26582">MNKPLFIALDYDDQEKMWLFLNQLKDKQGLHVKLGMEMFYQYGPEIVRDLSAKGYQIFLDLKLHDIPNTVKRTAHQLAALGVYCTTVHALGGKQMIQAAKEGLIEGTPAGKPVPKLLAVTELTSISEEVLKNEQHCSLNLADEVKSLAHQAQEAGADGIICSPLEVKAMKSEFNDDFMFVTPGIRPKSYQKDDQARVATPGQARENGSTAIVVGRPITQAADPQKAYEEILKDWSKNDAK</sequence>
<dbReference type="Gene3D" id="3.20.20.70">
    <property type="entry name" value="Aldolase class I"/>
    <property type="match status" value="1"/>
</dbReference>
<dbReference type="HAMAP" id="MF_01200_B">
    <property type="entry name" value="OMPdecase_type1_B"/>
    <property type="match status" value="1"/>
</dbReference>
<reference evidence="14" key="1">
    <citation type="submission" date="2018-07" db="EMBL/GenBank/DDBJ databases">
        <authorList>
            <person name="Somerville V."/>
        </authorList>
    </citation>
    <scope>NUCLEOTIDE SEQUENCE</scope>
    <source>
        <strain evidence="14">NWC_2_2</strain>
    </source>
</reference>
<dbReference type="OrthoDB" id="9806203at2"/>
<dbReference type="InterPro" id="IPR011060">
    <property type="entry name" value="RibuloseP-bd_barrel"/>
</dbReference>
<feature type="binding site" evidence="9 11">
    <location>
        <position position="123"/>
    </location>
    <ligand>
        <name>substrate</name>
    </ligand>
</feature>
<evidence type="ECO:0000256" key="9">
    <source>
        <dbReference type="HAMAP-Rule" id="MF_01200"/>
    </source>
</evidence>
<dbReference type="Pfam" id="PF00215">
    <property type="entry name" value="OMPdecase"/>
    <property type="match status" value="1"/>
</dbReference>
<evidence type="ECO:0000256" key="10">
    <source>
        <dbReference type="PIRSR" id="PIRSR614732-1"/>
    </source>
</evidence>
<feature type="binding site" evidence="9 11">
    <location>
        <position position="185"/>
    </location>
    <ligand>
        <name>substrate</name>
    </ligand>
</feature>
<evidence type="ECO:0000256" key="12">
    <source>
        <dbReference type="RuleBase" id="RU000512"/>
    </source>
</evidence>
<dbReference type="GO" id="GO:0005829">
    <property type="term" value="C:cytosol"/>
    <property type="evidence" value="ECO:0007669"/>
    <property type="project" value="TreeGrafter"/>
</dbReference>
<feature type="binding site" evidence="9 11">
    <location>
        <position position="194"/>
    </location>
    <ligand>
        <name>substrate</name>
    </ligand>
</feature>
<evidence type="ECO:0000256" key="1">
    <source>
        <dbReference type="ARBA" id="ARBA00002356"/>
    </source>
</evidence>
<feature type="binding site" evidence="9 11">
    <location>
        <position position="33"/>
    </location>
    <ligand>
        <name>substrate</name>
    </ligand>
</feature>
<keyword evidence="6 9" id="KW-0456">Lyase</keyword>
<comment type="pathway">
    <text evidence="2 9 12">Pyrimidine metabolism; UMP biosynthesis via de novo pathway; UMP from orotate: step 2/2.</text>
</comment>
<accession>A0A061CIN8</accession>
<dbReference type="EC" id="4.1.1.23" evidence="9"/>
<feature type="active site" description="For OMPdecase activity" evidence="10">
    <location>
        <position position="65"/>
    </location>
</feature>
<organism evidence="14">
    <name type="scientific">Lactobacillus delbrueckii subsp. lactis</name>
    <dbReference type="NCBI Taxonomy" id="29397"/>
    <lineage>
        <taxon>Bacteria</taxon>
        <taxon>Bacillati</taxon>
        <taxon>Bacillota</taxon>
        <taxon>Bacilli</taxon>
        <taxon>Lactobacillales</taxon>
        <taxon>Lactobacillaceae</taxon>
        <taxon>Lactobacillus</taxon>
    </lineage>
</organism>
<dbReference type="GO" id="GO:0044205">
    <property type="term" value="P:'de novo' UMP biosynthetic process"/>
    <property type="evidence" value="ECO:0007669"/>
    <property type="project" value="UniProtKB-UniRule"/>
</dbReference>
<evidence type="ECO:0000256" key="4">
    <source>
        <dbReference type="ARBA" id="ARBA00022793"/>
    </source>
</evidence>
<evidence type="ECO:0000256" key="8">
    <source>
        <dbReference type="ARBA" id="ARBA00061012"/>
    </source>
</evidence>
<dbReference type="UniPathway" id="UPA00070">
    <property type="reaction ID" value="UER00120"/>
</dbReference>
<evidence type="ECO:0000256" key="5">
    <source>
        <dbReference type="ARBA" id="ARBA00022975"/>
    </source>
</evidence>
<feature type="binding site" evidence="9">
    <location>
        <begin position="60"/>
        <end position="69"/>
    </location>
    <ligand>
        <name>substrate</name>
    </ligand>
</feature>